<evidence type="ECO:0000313" key="2">
    <source>
        <dbReference type="EMBL" id="KAK1127889.1"/>
    </source>
</evidence>
<evidence type="ECO:0000313" key="3">
    <source>
        <dbReference type="Proteomes" id="UP001177670"/>
    </source>
</evidence>
<comment type="caution">
    <text evidence="2">The sequence shown here is derived from an EMBL/GenBank/DDBJ whole genome shotgun (WGS) entry which is preliminary data.</text>
</comment>
<proteinExistence type="predicted"/>
<reference evidence="2" key="1">
    <citation type="submission" date="2021-10" db="EMBL/GenBank/DDBJ databases">
        <title>Melipona bicolor Genome sequencing and assembly.</title>
        <authorList>
            <person name="Araujo N.S."/>
            <person name="Arias M.C."/>
        </authorList>
    </citation>
    <scope>NUCLEOTIDE SEQUENCE</scope>
    <source>
        <strain evidence="2">USP_2M_L1-L4_2017</strain>
        <tissue evidence="2">Whole body</tissue>
    </source>
</reference>
<organism evidence="2 3">
    <name type="scientific">Melipona bicolor</name>
    <dbReference type="NCBI Taxonomy" id="60889"/>
    <lineage>
        <taxon>Eukaryota</taxon>
        <taxon>Metazoa</taxon>
        <taxon>Ecdysozoa</taxon>
        <taxon>Arthropoda</taxon>
        <taxon>Hexapoda</taxon>
        <taxon>Insecta</taxon>
        <taxon>Pterygota</taxon>
        <taxon>Neoptera</taxon>
        <taxon>Endopterygota</taxon>
        <taxon>Hymenoptera</taxon>
        <taxon>Apocrita</taxon>
        <taxon>Aculeata</taxon>
        <taxon>Apoidea</taxon>
        <taxon>Anthophila</taxon>
        <taxon>Apidae</taxon>
        <taxon>Melipona</taxon>
    </lineage>
</organism>
<dbReference type="AlphaFoldDB" id="A0AA40FZ40"/>
<protein>
    <submittedName>
        <fullName evidence="2">Uncharacterized protein</fullName>
    </submittedName>
</protein>
<keyword evidence="3" id="KW-1185">Reference proteome</keyword>
<name>A0AA40FZ40_9HYME</name>
<feature type="compositionally biased region" description="Basic and acidic residues" evidence="1">
    <location>
        <begin position="16"/>
        <end position="33"/>
    </location>
</feature>
<gene>
    <name evidence="2" type="ORF">K0M31_003383</name>
</gene>
<evidence type="ECO:0000256" key="1">
    <source>
        <dbReference type="SAM" id="MobiDB-lite"/>
    </source>
</evidence>
<accession>A0AA40FZ40</accession>
<dbReference type="EMBL" id="JAHYIQ010000011">
    <property type="protein sequence ID" value="KAK1127889.1"/>
    <property type="molecule type" value="Genomic_DNA"/>
</dbReference>
<sequence>MAFVRSSNEEEEEVEEKIRRGKDSRPVEGEKQRGGKRKCPGAKEGEGEGIESESNPRTIQQDTSEHGDTRKFDMTMVLGRWPDSCRPVDTDLNINLGPSTGRARIMWLGQPQVRRKDRLRYPLHSVNREPPPFLDLLSQSANSLSRDREPPINPCEMKHKHGQLVEQLRCLRTRSQGVMYRTRYLQS</sequence>
<dbReference type="Proteomes" id="UP001177670">
    <property type="component" value="Unassembled WGS sequence"/>
</dbReference>
<feature type="region of interest" description="Disordered" evidence="1">
    <location>
        <begin position="1"/>
        <end position="71"/>
    </location>
</feature>